<keyword evidence="2" id="KW-1003">Cell membrane</keyword>
<evidence type="ECO:0000256" key="7">
    <source>
        <dbReference type="SAM" id="Phobius"/>
    </source>
</evidence>
<dbReference type="InterPro" id="IPR017452">
    <property type="entry name" value="GPCR_Rhodpsn_7TM"/>
</dbReference>
<evidence type="ECO:0000256" key="4">
    <source>
        <dbReference type="ARBA" id="ARBA00022989"/>
    </source>
</evidence>
<comment type="similarity">
    <text evidence="6">Belongs to the G-protein coupled receptor 1 family.</text>
</comment>
<feature type="domain" description="G-protein coupled receptors family 1 profile" evidence="8">
    <location>
        <begin position="322"/>
        <end position="566"/>
    </location>
</feature>
<sequence length="591" mass="67114">MESSYLTICVVNAFLSSIASILNILTIYAIRKTPSLAKNLKTLLLSLAVSDLGIGLLAQPMCVAQLTMHNESYNAIYIANLIPMNIFITASLFSVMALCAERFLAIQLHFRYQELVIYRLVIIAVISIWLFSTLTSLLKLWIPKNIMFVFFVIKDSSSIITATFLSIKLYLTLRRHMNQIQLTQQGESVQRKRRSAMASLYVYLVLTVCYLPNVCVLIIIGSTSEPRNDLQHLHFYTLTLLFLNSTLNPLIYCWKVKQIRHTVIATLRNIFLNIEAKIQNNFTTCSSDNKEDISFDTQRTSRLLKGNFFLLNAFLSYTSTMLNIVTIHAIRKSPSLSKNLKALLLSQAVSDLGVGLLAQPMYAARLIMESKLNSGTNSSYNVIYIAYLIPTNLFTIATLFLIVVLCAERFASVHFYLSYHELVTHKRVVAVVVSIWFLSGVLSSMRRWIPKNITYMVYGITGSACIIAAIFFSVRIYLSMRHHVNQIQVLQLQQVSQNGEMANIKRMRKFAIMAVYVCLVLLVCYLPNGFTLFVTALSGSNTGINHVQHYTLTLELLHSSLNPLIYCWKMKHVRHNVIGILRNALKFSKHH</sequence>
<name>A0ABN8M6L4_9CNID</name>
<dbReference type="Proteomes" id="UP001159427">
    <property type="component" value="Unassembled WGS sequence"/>
</dbReference>
<evidence type="ECO:0000256" key="2">
    <source>
        <dbReference type="ARBA" id="ARBA00022475"/>
    </source>
</evidence>
<evidence type="ECO:0000256" key="6">
    <source>
        <dbReference type="RuleBase" id="RU000688"/>
    </source>
</evidence>
<dbReference type="PANTHER" id="PTHR22750">
    <property type="entry name" value="G-PROTEIN COUPLED RECEPTOR"/>
    <property type="match status" value="1"/>
</dbReference>
<keyword evidence="3 6" id="KW-0812">Transmembrane</keyword>
<feature type="transmembrane region" description="Helical" evidence="7">
    <location>
        <begin position="81"/>
        <end position="104"/>
    </location>
</feature>
<feature type="transmembrane region" description="Helical" evidence="7">
    <location>
        <begin position="6"/>
        <end position="30"/>
    </location>
</feature>
<feature type="transmembrane region" description="Helical" evidence="7">
    <location>
        <begin position="308"/>
        <end position="330"/>
    </location>
</feature>
<feature type="transmembrane region" description="Helical" evidence="7">
    <location>
        <begin position="42"/>
        <end position="61"/>
    </location>
</feature>
<dbReference type="PRINTS" id="PR00237">
    <property type="entry name" value="GPCRRHODOPSN"/>
</dbReference>
<keyword evidence="5 7" id="KW-0472">Membrane</keyword>
<dbReference type="Pfam" id="PF00001">
    <property type="entry name" value="7tm_1"/>
    <property type="match status" value="3"/>
</dbReference>
<keyword evidence="6" id="KW-0675">Receptor</keyword>
<keyword evidence="10" id="KW-1185">Reference proteome</keyword>
<dbReference type="PROSITE" id="PS50262">
    <property type="entry name" value="G_PROTEIN_RECEP_F1_2"/>
    <property type="match status" value="2"/>
</dbReference>
<dbReference type="EMBL" id="CALNXI010000344">
    <property type="protein sequence ID" value="CAH3025262.1"/>
    <property type="molecule type" value="Genomic_DNA"/>
</dbReference>
<evidence type="ECO:0000259" key="8">
    <source>
        <dbReference type="PROSITE" id="PS50262"/>
    </source>
</evidence>
<keyword evidence="4 7" id="KW-1133">Transmembrane helix</keyword>
<dbReference type="PROSITE" id="PS00237">
    <property type="entry name" value="G_PROTEIN_RECEP_F1_1"/>
    <property type="match status" value="2"/>
</dbReference>
<gene>
    <name evidence="9" type="ORF">PEVE_00025553</name>
</gene>
<feature type="domain" description="G-protein coupled receptors family 1 profile" evidence="8">
    <location>
        <begin position="22"/>
        <end position="252"/>
    </location>
</feature>
<dbReference type="Gene3D" id="1.20.1070.10">
    <property type="entry name" value="Rhodopsin 7-helix transmembrane proteins"/>
    <property type="match status" value="2"/>
</dbReference>
<evidence type="ECO:0000256" key="5">
    <source>
        <dbReference type="ARBA" id="ARBA00023136"/>
    </source>
</evidence>
<feature type="transmembrane region" description="Helical" evidence="7">
    <location>
        <begin position="200"/>
        <end position="221"/>
    </location>
</feature>
<feature type="transmembrane region" description="Helical" evidence="7">
    <location>
        <begin position="233"/>
        <end position="254"/>
    </location>
</feature>
<evidence type="ECO:0000256" key="3">
    <source>
        <dbReference type="ARBA" id="ARBA00022692"/>
    </source>
</evidence>
<dbReference type="SUPFAM" id="SSF81321">
    <property type="entry name" value="Family A G protein-coupled receptor-like"/>
    <property type="match status" value="2"/>
</dbReference>
<evidence type="ECO:0000313" key="9">
    <source>
        <dbReference type="EMBL" id="CAH3025262.1"/>
    </source>
</evidence>
<keyword evidence="6" id="KW-0297">G-protein coupled receptor</keyword>
<dbReference type="CDD" id="cd00637">
    <property type="entry name" value="7tm_classA_rhodopsin-like"/>
    <property type="match status" value="2"/>
</dbReference>
<reference evidence="9 10" key="1">
    <citation type="submission" date="2022-05" db="EMBL/GenBank/DDBJ databases">
        <authorList>
            <consortium name="Genoscope - CEA"/>
            <person name="William W."/>
        </authorList>
    </citation>
    <scope>NUCLEOTIDE SEQUENCE [LARGE SCALE GENOMIC DNA]</scope>
</reference>
<proteinExistence type="inferred from homology"/>
<dbReference type="InterPro" id="IPR000276">
    <property type="entry name" value="GPCR_Rhodpsn"/>
</dbReference>
<comment type="subcellular location">
    <subcellularLocation>
        <location evidence="1">Cell membrane</location>
        <topology evidence="1">Multi-pass membrane protein</topology>
    </subcellularLocation>
</comment>
<feature type="transmembrane region" description="Helical" evidence="7">
    <location>
        <begin position="382"/>
        <end position="407"/>
    </location>
</feature>
<comment type="caution">
    <text evidence="9">The sequence shown here is derived from an EMBL/GenBank/DDBJ whole genome shotgun (WGS) entry which is preliminary data.</text>
</comment>
<feature type="transmembrane region" description="Helical" evidence="7">
    <location>
        <begin position="116"/>
        <end position="142"/>
    </location>
</feature>
<feature type="transmembrane region" description="Helical" evidence="7">
    <location>
        <begin position="510"/>
        <end position="530"/>
    </location>
</feature>
<feature type="transmembrane region" description="Helical" evidence="7">
    <location>
        <begin position="455"/>
        <end position="478"/>
    </location>
</feature>
<evidence type="ECO:0000256" key="1">
    <source>
        <dbReference type="ARBA" id="ARBA00004651"/>
    </source>
</evidence>
<protein>
    <recommendedName>
        <fullName evidence="8">G-protein coupled receptors family 1 profile domain-containing protein</fullName>
    </recommendedName>
</protein>
<organism evidence="9 10">
    <name type="scientific">Porites evermanni</name>
    <dbReference type="NCBI Taxonomy" id="104178"/>
    <lineage>
        <taxon>Eukaryota</taxon>
        <taxon>Metazoa</taxon>
        <taxon>Cnidaria</taxon>
        <taxon>Anthozoa</taxon>
        <taxon>Hexacorallia</taxon>
        <taxon>Scleractinia</taxon>
        <taxon>Fungiina</taxon>
        <taxon>Poritidae</taxon>
        <taxon>Porites</taxon>
    </lineage>
</organism>
<keyword evidence="6" id="KW-0807">Transducer</keyword>
<feature type="transmembrane region" description="Helical" evidence="7">
    <location>
        <begin position="148"/>
        <end position="171"/>
    </location>
</feature>
<feature type="transmembrane region" description="Helical" evidence="7">
    <location>
        <begin position="428"/>
        <end position="449"/>
    </location>
</feature>
<evidence type="ECO:0000313" key="10">
    <source>
        <dbReference type="Proteomes" id="UP001159427"/>
    </source>
</evidence>
<accession>A0ABN8M6L4</accession>